<keyword evidence="5" id="KW-1185">Reference proteome</keyword>
<dbReference type="Gene3D" id="2.40.50.1020">
    <property type="entry name" value="LytTr DNA-binding domain"/>
    <property type="match status" value="1"/>
</dbReference>
<dbReference type="KEGG" id="stae:HNV11_02460"/>
<dbReference type="GO" id="GO:0000156">
    <property type="term" value="F:phosphorelay response regulator activity"/>
    <property type="evidence" value="ECO:0007669"/>
    <property type="project" value="InterPro"/>
</dbReference>
<dbReference type="SMART" id="SM00850">
    <property type="entry name" value="LytTR"/>
    <property type="match status" value="1"/>
</dbReference>
<dbReference type="InterPro" id="IPR007492">
    <property type="entry name" value="LytTR_DNA-bd_dom"/>
</dbReference>
<feature type="modified residue" description="4-aspartylphosphate" evidence="1">
    <location>
        <position position="60"/>
    </location>
</feature>
<reference evidence="4 5" key="1">
    <citation type="submission" date="2020-05" db="EMBL/GenBank/DDBJ databases">
        <title>Genome sequencing of Spirosoma sp. TS118.</title>
        <authorList>
            <person name="Lee J.-H."/>
            <person name="Jeong S."/>
            <person name="Zhao L."/>
            <person name="Jung J.-H."/>
            <person name="Kim M.-K."/>
            <person name="Lim S."/>
        </authorList>
    </citation>
    <scope>NUCLEOTIDE SEQUENCE [LARGE SCALE GENOMIC DNA]</scope>
    <source>
        <strain evidence="4 5">TS118</strain>
    </source>
</reference>
<dbReference type="InterPro" id="IPR046947">
    <property type="entry name" value="LytR-like"/>
</dbReference>
<dbReference type="RefSeq" id="WP_171738147.1">
    <property type="nucleotide sequence ID" value="NZ_CP053435.1"/>
</dbReference>
<dbReference type="SUPFAM" id="SSF52172">
    <property type="entry name" value="CheY-like"/>
    <property type="match status" value="1"/>
</dbReference>
<dbReference type="EMBL" id="CP053435">
    <property type="protein sequence ID" value="QJW88314.1"/>
    <property type="molecule type" value="Genomic_DNA"/>
</dbReference>
<feature type="domain" description="Response regulatory" evidence="2">
    <location>
        <begin position="2"/>
        <end position="120"/>
    </location>
</feature>
<dbReference type="InterPro" id="IPR001789">
    <property type="entry name" value="Sig_transdc_resp-reg_receiver"/>
</dbReference>
<dbReference type="SMART" id="SM00448">
    <property type="entry name" value="REC"/>
    <property type="match status" value="1"/>
</dbReference>
<evidence type="ECO:0000313" key="5">
    <source>
        <dbReference type="Proteomes" id="UP000502756"/>
    </source>
</evidence>
<evidence type="ECO:0000313" key="4">
    <source>
        <dbReference type="EMBL" id="QJW88314.1"/>
    </source>
</evidence>
<dbReference type="PROSITE" id="PS50110">
    <property type="entry name" value="RESPONSE_REGULATORY"/>
    <property type="match status" value="1"/>
</dbReference>
<evidence type="ECO:0000256" key="1">
    <source>
        <dbReference type="PROSITE-ProRule" id="PRU00169"/>
    </source>
</evidence>
<gene>
    <name evidence="4" type="ORF">HNV11_02460</name>
</gene>
<evidence type="ECO:0000259" key="2">
    <source>
        <dbReference type="PROSITE" id="PS50110"/>
    </source>
</evidence>
<dbReference type="Proteomes" id="UP000502756">
    <property type="component" value="Chromosome"/>
</dbReference>
<dbReference type="GO" id="GO:0003677">
    <property type="term" value="F:DNA binding"/>
    <property type="evidence" value="ECO:0007669"/>
    <property type="project" value="InterPro"/>
</dbReference>
<dbReference type="AlphaFoldDB" id="A0A6M5Y4G8"/>
<dbReference type="Pfam" id="PF04397">
    <property type="entry name" value="LytTR"/>
    <property type="match status" value="1"/>
</dbReference>
<dbReference type="Pfam" id="PF00072">
    <property type="entry name" value="Response_reg"/>
    <property type="match status" value="1"/>
</dbReference>
<organism evidence="4 5">
    <name type="scientific">Spirosoma taeanense</name>
    <dbReference type="NCBI Taxonomy" id="2735870"/>
    <lineage>
        <taxon>Bacteria</taxon>
        <taxon>Pseudomonadati</taxon>
        <taxon>Bacteroidota</taxon>
        <taxon>Cytophagia</taxon>
        <taxon>Cytophagales</taxon>
        <taxon>Cytophagaceae</taxon>
        <taxon>Spirosoma</taxon>
    </lineage>
</organism>
<evidence type="ECO:0000259" key="3">
    <source>
        <dbReference type="PROSITE" id="PS50930"/>
    </source>
</evidence>
<protein>
    <submittedName>
        <fullName evidence="4">Response regulator transcription factor</fullName>
    </submittedName>
</protein>
<name>A0A6M5Y4G8_9BACT</name>
<feature type="domain" description="HTH LytTR-type" evidence="3">
    <location>
        <begin position="163"/>
        <end position="270"/>
    </location>
</feature>
<keyword evidence="1" id="KW-0597">Phosphoprotein</keyword>
<sequence>MNVLIIEDEELAVRKLSKLLQDVDESIKIVGTAASVRASVAWLNANGPNQPSAPDLILMDIELADGQSFEIFEQTTVSAPVIFTTSYDEYALRAFKVNSIDYLLKPIKRQELEASLFKYRRTKVGANGETVEPRSADFGAMDIDALVQQLRQHIQPTDYRRRFLVKHLQQWVPVEVSDIAYFYSEEGVSLFRTVGNQKFSLDYTLDDLEKMLDPAQFFRANRQFIVHINTVQQIHPYFNNKLKLTLKPTPDDEVLVSRERAMDFKKWMGK</sequence>
<dbReference type="PROSITE" id="PS50930">
    <property type="entry name" value="HTH_LYTTR"/>
    <property type="match status" value="1"/>
</dbReference>
<accession>A0A6M5Y4G8</accession>
<dbReference type="Gene3D" id="3.40.50.2300">
    <property type="match status" value="1"/>
</dbReference>
<dbReference type="PANTHER" id="PTHR37299">
    <property type="entry name" value="TRANSCRIPTIONAL REGULATOR-RELATED"/>
    <property type="match status" value="1"/>
</dbReference>
<dbReference type="PANTHER" id="PTHR37299:SF1">
    <property type="entry name" value="STAGE 0 SPORULATION PROTEIN A HOMOLOG"/>
    <property type="match status" value="1"/>
</dbReference>
<dbReference type="InterPro" id="IPR011006">
    <property type="entry name" value="CheY-like_superfamily"/>
</dbReference>
<proteinExistence type="predicted"/>